<evidence type="ECO:0000313" key="1">
    <source>
        <dbReference type="EMBL" id="KKN00439.1"/>
    </source>
</evidence>
<sequence length="172" mass="19996">MRNSQAEILRRGDLLYGPVVPAWFTGECSVPTKLAKWIMNVKLAREACELHDWYYFIIPILYMANSTMWQMRLHEADCHLRWNLVRLRKKNCFGRAWAYVYYACVRLPFVGGRRAVKHYADLGKLPHSQAAVVELIDLLKKFNDGELTRHSIHVLSGFAMRTGLDIKEELGE</sequence>
<name>A0A0F9M404_9ZZZZ</name>
<dbReference type="AlphaFoldDB" id="A0A0F9M404"/>
<gene>
    <name evidence="1" type="ORF">LCGC14_1137730</name>
</gene>
<comment type="caution">
    <text evidence="1">The sequence shown here is derived from an EMBL/GenBank/DDBJ whole genome shotgun (WGS) entry which is preliminary data.</text>
</comment>
<accession>A0A0F9M404</accession>
<evidence type="ECO:0008006" key="2">
    <source>
        <dbReference type="Google" id="ProtNLM"/>
    </source>
</evidence>
<proteinExistence type="predicted"/>
<protein>
    <recommendedName>
        <fullName evidence="2">DUF1353 domain-containing protein</fullName>
    </recommendedName>
</protein>
<organism evidence="1">
    <name type="scientific">marine sediment metagenome</name>
    <dbReference type="NCBI Taxonomy" id="412755"/>
    <lineage>
        <taxon>unclassified sequences</taxon>
        <taxon>metagenomes</taxon>
        <taxon>ecological metagenomes</taxon>
    </lineage>
</organism>
<dbReference type="EMBL" id="LAZR01005374">
    <property type="protein sequence ID" value="KKN00439.1"/>
    <property type="molecule type" value="Genomic_DNA"/>
</dbReference>
<reference evidence="1" key="1">
    <citation type="journal article" date="2015" name="Nature">
        <title>Complex archaea that bridge the gap between prokaryotes and eukaryotes.</title>
        <authorList>
            <person name="Spang A."/>
            <person name="Saw J.H."/>
            <person name="Jorgensen S.L."/>
            <person name="Zaremba-Niedzwiedzka K."/>
            <person name="Martijn J."/>
            <person name="Lind A.E."/>
            <person name="van Eijk R."/>
            <person name="Schleper C."/>
            <person name="Guy L."/>
            <person name="Ettema T.J."/>
        </authorList>
    </citation>
    <scope>NUCLEOTIDE SEQUENCE</scope>
</reference>